<dbReference type="RefSeq" id="WP_262428722.1">
    <property type="nucleotide sequence ID" value="NZ_JACRTG010000008.1"/>
</dbReference>
<comment type="function">
    <text evidence="11">Involved in the biosynthesis of isoprenoids. Catalyzes the 1,3-allylic rearrangement of the homoallylic substrate isopentenyl (IPP) to its allylic isomer, dimethylallyl diphosphate (DMAPP).</text>
</comment>
<evidence type="ECO:0000256" key="6">
    <source>
        <dbReference type="ARBA" id="ARBA00022842"/>
    </source>
</evidence>
<dbReference type="InterPro" id="IPR011179">
    <property type="entry name" value="IPdP_isomerase"/>
</dbReference>
<evidence type="ECO:0000313" key="13">
    <source>
        <dbReference type="EMBL" id="MBC8587252.1"/>
    </source>
</evidence>
<keyword evidence="3 11" id="KW-0285">Flavoprotein</keyword>
<dbReference type="CDD" id="cd02811">
    <property type="entry name" value="IDI-2_FMN"/>
    <property type="match status" value="1"/>
</dbReference>
<protein>
    <recommendedName>
        <fullName evidence="11">Isopentenyl-diphosphate delta-isomerase</fullName>
        <shortName evidence="11">IPP isomerase</shortName>
        <ecNumber evidence="11">5.3.3.2</ecNumber>
    </recommendedName>
    <alternativeName>
        <fullName evidence="11">Isopentenyl diphosphate:dimethylallyl diphosphate isomerase</fullName>
    </alternativeName>
    <alternativeName>
        <fullName evidence="11">Isopentenyl pyrophosphate isomerase</fullName>
    </alternativeName>
    <alternativeName>
        <fullName evidence="11">Type 2 isopentenyl diphosphate isomerase</fullName>
        <shortName evidence="11">IDI-2</shortName>
    </alternativeName>
</protein>
<evidence type="ECO:0000256" key="2">
    <source>
        <dbReference type="ARBA" id="ARBA00022490"/>
    </source>
</evidence>
<dbReference type="GO" id="GO:0070402">
    <property type="term" value="F:NADPH binding"/>
    <property type="evidence" value="ECO:0007669"/>
    <property type="project" value="UniProtKB-UniRule"/>
</dbReference>
<evidence type="ECO:0000259" key="12">
    <source>
        <dbReference type="Pfam" id="PF01070"/>
    </source>
</evidence>
<dbReference type="SUPFAM" id="SSF51395">
    <property type="entry name" value="FMN-linked oxidoreductases"/>
    <property type="match status" value="1"/>
</dbReference>
<keyword evidence="4 11" id="KW-0288">FMN</keyword>
<dbReference type="PANTHER" id="PTHR43665">
    <property type="entry name" value="ISOPENTENYL-DIPHOSPHATE DELTA-ISOMERASE"/>
    <property type="match status" value="1"/>
</dbReference>
<accession>A0A926ETL8</accession>
<dbReference type="Pfam" id="PF01070">
    <property type="entry name" value="FMN_dh"/>
    <property type="match status" value="1"/>
</dbReference>
<dbReference type="GO" id="GO:0000287">
    <property type="term" value="F:magnesium ion binding"/>
    <property type="evidence" value="ECO:0007669"/>
    <property type="project" value="UniProtKB-UniRule"/>
</dbReference>
<gene>
    <name evidence="11" type="primary">fni</name>
    <name evidence="13" type="ORF">H8707_03220</name>
</gene>
<dbReference type="AlphaFoldDB" id="A0A926ETL8"/>
<evidence type="ECO:0000256" key="3">
    <source>
        <dbReference type="ARBA" id="ARBA00022630"/>
    </source>
</evidence>
<feature type="binding site" evidence="11">
    <location>
        <position position="151"/>
    </location>
    <ligand>
        <name>substrate</name>
    </ligand>
</feature>
<evidence type="ECO:0000256" key="7">
    <source>
        <dbReference type="ARBA" id="ARBA00022857"/>
    </source>
</evidence>
<keyword evidence="2 11" id="KW-0963">Cytoplasm</keyword>
<dbReference type="PANTHER" id="PTHR43665:SF1">
    <property type="entry name" value="ISOPENTENYL-DIPHOSPHATE DELTA-ISOMERASE"/>
    <property type="match status" value="1"/>
</dbReference>
<dbReference type="GO" id="GO:0010181">
    <property type="term" value="F:FMN binding"/>
    <property type="evidence" value="ECO:0007669"/>
    <property type="project" value="UniProtKB-UniRule"/>
</dbReference>
<dbReference type="Gene3D" id="3.20.20.70">
    <property type="entry name" value="Aldolase class I"/>
    <property type="match status" value="1"/>
</dbReference>
<keyword evidence="7 11" id="KW-0521">NADP</keyword>
<dbReference type="Proteomes" id="UP000601171">
    <property type="component" value="Unassembled WGS sequence"/>
</dbReference>
<dbReference type="GO" id="GO:0004452">
    <property type="term" value="F:isopentenyl-diphosphate delta-isomerase activity"/>
    <property type="evidence" value="ECO:0007669"/>
    <property type="project" value="UniProtKB-UniRule"/>
</dbReference>
<evidence type="ECO:0000256" key="8">
    <source>
        <dbReference type="ARBA" id="ARBA00023229"/>
    </source>
</evidence>
<feature type="binding site" evidence="11">
    <location>
        <position position="121"/>
    </location>
    <ligand>
        <name>FMN</name>
        <dbReference type="ChEBI" id="CHEBI:58210"/>
    </ligand>
</feature>
<comment type="cofactor">
    <cofactor evidence="11">
        <name>Mg(2+)</name>
        <dbReference type="ChEBI" id="CHEBI:18420"/>
    </cofactor>
</comment>
<organism evidence="13 14">
    <name type="scientific">Paratissierella segnis</name>
    <dbReference type="NCBI Taxonomy" id="2763679"/>
    <lineage>
        <taxon>Bacteria</taxon>
        <taxon>Bacillati</taxon>
        <taxon>Bacillota</taxon>
        <taxon>Tissierellia</taxon>
        <taxon>Tissierellales</taxon>
        <taxon>Tissierellaceae</taxon>
        <taxon>Paratissierella</taxon>
    </lineage>
</organism>
<evidence type="ECO:0000256" key="1">
    <source>
        <dbReference type="ARBA" id="ARBA00001917"/>
    </source>
</evidence>
<feature type="domain" description="FMN-dependent dehydrogenase" evidence="12">
    <location>
        <begin position="167"/>
        <end position="324"/>
    </location>
</feature>
<dbReference type="EC" id="5.3.3.2" evidence="11"/>
<keyword evidence="14" id="KW-1185">Reference proteome</keyword>
<feature type="binding site" evidence="11">
    <location>
        <position position="152"/>
    </location>
    <ligand>
        <name>Mg(2+)</name>
        <dbReference type="ChEBI" id="CHEBI:18420"/>
    </ligand>
</feature>
<feature type="binding site" evidence="11">
    <location>
        <position position="91"/>
    </location>
    <ligand>
        <name>FMN</name>
        <dbReference type="ChEBI" id="CHEBI:58210"/>
    </ligand>
</feature>
<comment type="subcellular location">
    <subcellularLocation>
        <location evidence="11">Cytoplasm</location>
    </subcellularLocation>
</comment>
<dbReference type="GO" id="GO:0016491">
    <property type="term" value="F:oxidoreductase activity"/>
    <property type="evidence" value="ECO:0007669"/>
    <property type="project" value="InterPro"/>
</dbReference>
<feature type="binding site" evidence="11">
    <location>
        <begin position="259"/>
        <end position="261"/>
    </location>
    <ligand>
        <name>FMN</name>
        <dbReference type="ChEBI" id="CHEBI:58210"/>
    </ligand>
</feature>
<keyword evidence="9 11" id="KW-0413">Isomerase</keyword>
<evidence type="ECO:0000256" key="4">
    <source>
        <dbReference type="ARBA" id="ARBA00022643"/>
    </source>
</evidence>
<reference evidence="13" key="1">
    <citation type="submission" date="2020-08" db="EMBL/GenBank/DDBJ databases">
        <title>Genome public.</title>
        <authorList>
            <person name="Liu C."/>
            <person name="Sun Q."/>
        </authorList>
    </citation>
    <scope>NUCLEOTIDE SEQUENCE</scope>
    <source>
        <strain evidence="13">BX21</strain>
    </source>
</reference>
<keyword evidence="5 11" id="KW-0479">Metal-binding</keyword>
<comment type="subunit">
    <text evidence="10 11">Homooctamer. Dimer of tetramers.</text>
</comment>
<feature type="binding site" evidence="11">
    <location>
        <begin position="5"/>
        <end position="6"/>
    </location>
    <ligand>
        <name>substrate</name>
    </ligand>
</feature>
<comment type="similarity">
    <text evidence="11">Belongs to the IPP isomerase type 2 family.</text>
</comment>
<dbReference type="HAMAP" id="MF_00354">
    <property type="entry name" value="Idi_2"/>
    <property type="match status" value="1"/>
</dbReference>
<proteinExistence type="inferred from homology"/>
<comment type="caution">
    <text evidence="11">Lacks conserved residue(s) required for the propagation of feature annotation.</text>
</comment>
<dbReference type="InterPro" id="IPR000262">
    <property type="entry name" value="FMN-dep_DH"/>
</dbReference>
<comment type="cofactor">
    <cofactor evidence="11">
        <name>NADPH</name>
        <dbReference type="ChEBI" id="CHEBI:57783"/>
    </cofactor>
</comment>
<dbReference type="GO" id="GO:0005737">
    <property type="term" value="C:cytoplasm"/>
    <property type="evidence" value="ECO:0007669"/>
    <property type="project" value="UniProtKB-SubCell"/>
</dbReference>
<evidence type="ECO:0000256" key="5">
    <source>
        <dbReference type="ARBA" id="ARBA00022723"/>
    </source>
</evidence>
<evidence type="ECO:0000256" key="10">
    <source>
        <dbReference type="ARBA" id="ARBA00025810"/>
    </source>
</evidence>
<dbReference type="EMBL" id="JACRTG010000008">
    <property type="protein sequence ID" value="MBC8587252.1"/>
    <property type="molecule type" value="Genomic_DNA"/>
</dbReference>
<dbReference type="InterPro" id="IPR013785">
    <property type="entry name" value="Aldolase_TIM"/>
</dbReference>
<feature type="binding site" evidence="11">
    <location>
        <position position="183"/>
    </location>
    <ligand>
        <name>FMN</name>
        <dbReference type="ChEBI" id="CHEBI:58210"/>
    </ligand>
</feature>
<comment type="caution">
    <text evidence="13">The sequence shown here is derived from an EMBL/GenBank/DDBJ whole genome shotgun (WGS) entry which is preliminary data.</text>
</comment>
<evidence type="ECO:0000256" key="11">
    <source>
        <dbReference type="HAMAP-Rule" id="MF_00354"/>
    </source>
</evidence>
<sequence length="336" mass="37126">MRRARKREHIENYLMTSFKGDNLLGDVYLEHNALPNLSFDDIDTRTLFLGKTIDYPILINAMTGGADFSQEINRDLATLAKEFNIPMAVGSQTIALEEEDSRESFKIVKEIIGDDGIVISNLNGQASVDDARNAIELIDSDALQIHLNPAQELAMEEGDRNFVGVSDNIKSILDNIDKPIIIKEVGFGISKDVAKTLYDIGVRNIDVAGYGGTNFMEIENLRNPAIDLTELYSWGIPTAVALINLRQLPNDLNIISSGGIRSGMDVAKSIVLGANISGISGELLSYLVHGGYTNAKAYLEDIIYKMRMIMLLLGKRDIEELKKTNYKVTGKLKDLI</sequence>
<dbReference type="NCBIfam" id="TIGR02151">
    <property type="entry name" value="IPP_isom_2"/>
    <property type="match status" value="1"/>
</dbReference>
<evidence type="ECO:0000256" key="9">
    <source>
        <dbReference type="ARBA" id="ARBA00023235"/>
    </source>
</evidence>
<keyword evidence="8 11" id="KW-0414">Isoprene biosynthesis</keyword>
<keyword evidence="6 11" id="KW-0460">Magnesium</keyword>
<dbReference type="GO" id="GO:0008299">
    <property type="term" value="P:isoprenoid biosynthetic process"/>
    <property type="evidence" value="ECO:0007669"/>
    <property type="project" value="UniProtKB-UniRule"/>
</dbReference>
<comment type="cofactor">
    <cofactor evidence="1 11">
        <name>FMN</name>
        <dbReference type="ChEBI" id="CHEBI:58210"/>
    </cofactor>
</comment>
<dbReference type="PIRSF" id="PIRSF003314">
    <property type="entry name" value="IPP_isomerase"/>
    <property type="match status" value="1"/>
</dbReference>
<comment type="catalytic activity">
    <reaction evidence="11">
        <text>isopentenyl diphosphate = dimethylallyl diphosphate</text>
        <dbReference type="Rhea" id="RHEA:23284"/>
        <dbReference type="ChEBI" id="CHEBI:57623"/>
        <dbReference type="ChEBI" id="CHEBI:128769"/>
        <dbReference type="EC" id="5.3.3.2"/>
    </reaction>
</comment>
<feature type="binding site" evidence="11">
    <location>
        <begin position="280"/>
        <end position="281"/>
    </location>
    <ligand>
        <name>FMN</name>
        <dbReference type="ChEBI" id="CHEBI:58210"/>
    </ligand>
</feature>
<evidence type="ECO:0000313" key="14">
    <source>
        <dbReference type="Proteomes" id="UP000601171"/>
    </source>
</evidence>
<name>A0A926ETL8_9FIRM</name>
<feature type="binding site" evidence="11">
    <location>
        <begin position="61"/>
        <end position="63"/>
    </location>
    <ligand>
        <name>FMN</name>
        <dbReference type="ChEBI" id="CHEBI:58210"/>
    </ligand>
</feature>
<feature type="binding site" evidence="11">
    <location>
        <position position="213"/>
    </location>
    <ligand>
        <name>FMN</name>
        <dbReference type="ChEBI" id="CHEBI:58210"/>
    </ligand>
</feature>